<dbReference type="SUPFAM" id="SSF52788">
    <property type="entry name" value="Phosphotyrosine protein phosphatases I"/>
    <property type="match status" value="1"/>
</dbReference>
<evidence type="ECO:0000313" key="2">
    <source>
        <dbReference type="EMBL" id="TLP58405.1"/>
    </source>
</evidence>
<name>A0ABY2URF4_9RHOB</name>
<keyword evidence="3" id="KW-1185">Reference proteome</keyword>
<organism evidence="2 3">
    <name type="scientific">Parasedimentitalea maritima</name>
    <dbReference type="NCBI Taxonomy" id="2578117"/>
    <lineage>
        <taxon>Bacteria</taxon>
        <taxon>Pseudomonadati</taxon>
        <taxon>Pseudomonadota</taxon>
        <taxon>Alphaproteobacteria</taxon>
        <taxon>Rhodobacterales</taxon>
        <taxon>Paracoccaceae</taxon>
        <taxon>Parasedimentitalea</taxon>
    </lineage>
</organism>
<dbReference type="PIRSF" id="PIRSF029416">
    <property type="entry name" value="UCP029416_PTP"/>
    <property type="match status" value="1"/>
</dbReference>
<dbReference type="Gene3D" id="3.40.50.2300">
    <property type="match status" value="2"/>
</dbReference>
<evidence type="ECO:0000313" key="3">
    <source>
        <dbReference type="Proteomes" id="UP000305041"/>
    </source>
</evidence>
<dbReference type="InterPro" id="IPR023485">
    <property type="entry name" value="Ptyr_pPase"/>
</dbReference>
<dbReference type="SMART" id="SM00226">
    <property type="entry name" value="LMWPc"/>
    <property type="match status" value="1"/>
</dbReference>
<reference evidence="2 3" key="1">
    <citation type="submission" date="2019-05" db="EMBL/GenBank/DDBJ databases">
        <title>Draft genome sequence of Pelagicola sp. DSW4-44.</title>
        <authorList>
            <person name="Oh J."/>
        </authorList>
    </citation>
    <scope>NUCLEOTIDE SEQUENCE [LARGE SCALE GENOMIC DNA]</scope>
    <source>
        <strain evidence="2 3">DSW4-44</strain>
    </source>
</reference>
<dbReference type="Proteomes" id="UP000305041">
    <property type="component" value="Unassembled WGS sequence"/>
</dbReference>
<dbReference type="InterPro" id="IPR016919">
    <property type="entry name" value="UCP029416_PTP"/>
</dbReference>
<comment type="caution">
    <text evidence="2">The sequence shown here is derived from an EMBL/GenBank/DDBJ whole genome shotgun (WGS) entry which is preliminary data.</text>
</comment>
<feature type="domain" description="Phosphotyrosine protein phosphatase I" evidence="1">
    <location>
        <begin position="1"/>
        <end position="103"/>
    </location>
</feature>
<dbReference type="RefSeq" id="WP_138164587.1">
    <property type="nucleotide sequence ID" value="NZ_VAUA01000010.1"/>
</dbReference>
<protein>
    <submittedName>
        <fullName evidence="2">Protein tyrosine phosphatase</fullName>
    </submittedName>
</protein>
<accession>A0ABY2URF4</accession>
<evidence type="ECO:0000259" key="1">
    <source>
        <dbReference type="SMART" id="SM00226"/>
    </source>
</evidence>
<proteinExistence type="predicted"/>
<dbReference type="EMBL" id="VAUA01000010">
    <property type="protein sequence ID" value="TLP58405.1"/>
    <property type="molecule type" value="Genomic_DNA"/>
</dbReference>
<sequence>MNVLFVCSRNQWRSPTGERIWRKHAEVHSRSAGTSSSARRRLSTADLNWADLVLVMEDKHSERIRSDFRAEARHKDIRVLDIPDEYQFMDGELVELLRDVAGAAIDDKLATFGA</sequence>
<gene>
    <name evidence="2" type="ORF">FEE96_18410</name>
</gene>
<dbReference type="InterPro" id="IPR036196">
    <property type="entry name" value="Ptyr_pPase_sf"/>
</dbReference>